<evidence type="ECO:0000256" key="1">
    <source>
        <dbReference type="ARBA" id="ARBA00022801"/>
    </source>
</evidence>
<dbReference type="InterPro" id="IPR015797">
    <property type="entry name" value="NUDIX_hydrolase-like_dom_sf"/>
</dbReference>
<feature type="compositionally biased region" description="Low complexity" evidence="3">
    <location>
        <begin position="239"/>
        <end position="263"/>
    </location>
</feature>
<comment type="caution">
    <text evidence="5">The sequence shown here is derived from an EMBL/GenBank/DDBJ whole genome shotgun (WGS) entry which is preliminary data.</text>
</comment>
<dbReference type="CDD" id="cd02883">
    <property type="entry name" value="NUDIX_Hydrolase"/>
    <property type="match status" value="1"/>
</dbReference>
<dbReference type="PROSITE" id="PS51462">
    <property type="entry name" value="NUDIX"/>
    <property type="match status" value="1"/>
</dbReference>
<feature type="domain" description="Nudix hydrolase" evidence="4">
    <location>
        <begin position="56"/>
        <end position="220"/>
    </location>
</feature>
<evidence type="ECO:0000313" key="5">
    <source>
        <dbReference type="EMBL" id="KAJ7353125.1"/>
    </source>
</evidence>
<dbReference type="Pfam" id="PF00293">
    <property type="entry name" value="NUDIX"/>
    <property type="match status" value="1"/>
</dbReference>
<name>A0AAD7A9T5_9AGAR</name>
<dbReference type="SUPFAM" id="SSF55811">
    <property type="entry name" value="Nudix"/>
    <property type="match status" value="1"/>
</dbReference>
<evidence type="ECO:0000256" key="2">
    <source>
        <dbReference type="RuleBase" id="RU003476"/>
    </source>
</evidence>
<accession>A0AAD7A9T5</accession>
<dbReference type="GO" id="GO:0006754">
    <property type="term" value="P:ATP biosynthetic process"/>
    <property type="evidence" value="ECO:0007669"/>
    <property type="project" value="TreeGrafter"/>
</dbReference>
<keyword evidence="1 2" id="KW-0378">Hydrolase</keyword>
<dbReference type="PROSITE" id="PS00893">
    <property type="entry name" value="NUDIX_BOX"/>
    <property type="match status" value="1"/>
</dbReference>
<dbReference type="PANTHER" id="PTHR21340">
    <property type="entry name" value="DIADENOSINE 5,5-P1,P4-TETRAPHOSPHATE PYROPHOSPHOHYDROLASE MUTT"/>
    <property type="match status" value="1"/>
</dbReference>
<protein>
    <submittedName>
        <fullName evidence="5">NUDIX hydrolase domain-like protein</fullName>
    </submittedName>
</protein>
<reference evidence="5" key="1">
    <citation type="submission" date="2023-03" db="EMBL/GenBank/DDBJ databases">
        <title>Massive genome expansion in bonnet fungi (Mycena s.s.) driven by repeated elements and novel gene families across ecological guilds.</title>
        <authorList>
            <consortium name="Lawrence Berkeley National Laboratory"/>
            <person name="Harder C.B."/>
            <person name="Miyauchi S."/>
            <person name="Viragh M."/>
            <person name="Kuo A."/>
            <person name="Thoen E."/>
            <person name="Andreopoulos B."/>
            <person name="Lu D."/>
            <person name="Skrede I."/>
            <person name="Drula E."/>
            <person name="Henrissat B."/>
            <person name="Morin E."/>
            <person name="Kohler A."/>
            <person name="Barry K."/>
            <person name="LaButti K."/>
            <person name="Morin E."/>
            <person name="Salamov A."/>
            <person name="Lipzen A."/>
            <person name="Mereny Z."/>
            <person name="Hegedus B."/>
            <person name="Baldrian P."/>
            <person name="Stursova M."/>
            <person name="Weitz H."/>
            <person name="Taylor A."/>
            <person name="Grigoriev I.V."/>
            <person name="Nagy L.G."/>
            <person name="Martin F."/>
            <person name="Kauserud H."/>
        </authorList>
    </citation>
    <scope>NUCLEOTIDE SEQUENCE</scope>
    <source>
        <strain evidence="5">CBHHK002</strain>
    </source>
</reference>
<dbReference type="PRINTS" id="PR00502">
    <property type="entry name" value="NUDIXFAMILY"/>
</dbReference>
<proteinExistence type="inferred from homology"/>
<dbReference type="Proteomes" id="UP001218218">
    <property type="component" value="Unassembled WGS sequence"/>
</dbReference>
<sequence length="263" mass="29617">MAQQPQKCTSTASMQQTAGNSSQTRRSSFDRFLQRPQPMSKYSSPQVPNSAWTGENFLLGAGMVVFQPETLQVVVLYETKKKYWFLPKGRKDVGESLEQAALREAYEESGYRVEFLPLYTETRAPGPPSNPQAPYGLNCEPVYISTAAYSARIRGNRIAPAGEYLTFWYVGQIPEDAVREEGTGMPDEVNYEAHLMDVKDAVKHLFPDEALVVRYSWELFCWTHRRLEKERLQEERKQQSAPAAPESESPSPSDPAPAAEPAT</sequence>
<dbReference type="Gene3D" id="3.90.79.10">
    <property type="entry name" value="Nucleoside Triphosphate Pyrophosphohydrolase"/>
    <property type="match status" value="1"/>
</dbReference>
<gene>
    <name evidence="5" type="ORF">DFH08DRAFT_855993</name>
</gene>
<dbReference type="InterPro" id="IPR000086">
    <property type="entry name" value="NUDIX_hydrolase_dom"/>
</dbReference>
<feature type="region of interest" description="Disordered" evidence="3">
    <location>
        <begin position="1"/>
        <end position="31"/>
    </location>
</feature>
<dbReference type="AlphaFoldDB" id="A0AAD7A9T5"/>
<keyword evidence="6" id="KW-1185">Reference proteome</keyword>
<evidence type="ECO:0000313" key="6">
    <source>
        <dbReference type="Proteomes" id="UP001218218"/>
    </source>
</evidence>
<organism evidence="5 6">
    <name type="scientific">Mycena albidolilacea</name>
    <dbReference type="NCBI Taxonomy" id="1033008"/>
    <lineage>
        <taxon>Eukaryota</taxon>
        <taxon>Fungi</taxon>
        <taxon>Dikarya</taxon>
        <taxon>Basidiomycota</taxon>
        <taxon>Agaricomycotina</taxon>
        <taxon>Agaricomycetes</taxon>
        <taxon>Agaricomycetidae</taxon>
        <taxon>Agaricales</taxon>
        <taxon>Marasmiineae</taxon>
        <taxon>Mycenaceae</taxon>
        <taxon>Mycena</taxon>
    </lineage>
</organism>
<dbReference type="InterPro" id="IPR020084">
    <property type="entry name" value="NUDIX_hydrolase_CS"/>
</dbReference>
<dbReference type="GO" id="GO:0006167">
    <property type="term" value="P:AMP biosynthetic process"/>
    <property type="evidence" value="ECO:0007669"/>
    <property type="project" value="TreeGrafter"/>
</dbReference>
<evidence type="ECO:0000256" key="3">
    <source>
        <dbReference type="SAM" id="MobiDB-lite"/>
    </source>
</evidence>
<dbReference type="PANTHER" id="PTHR21340:SF0">
    <property type="entry name" value="BIS(5'-NUCLEOSYL)-TETRAPHOSPHATASE [ASYMMETRICAL]"/>
    <property type="match status" value="1"/>
</dbReference>
<dbReference type="GO" id="GO:0004081">
    <property type="term" value="F:bis(5'-nucleosyl)-tetraphosphatase (asymmetrical) activity"/>
    <property type="evidence" value="ECO:0007669"/>
    <property type="project" value="TreeGrafter"/>
</dbReference>
<evidence type="ECO:0000259" key="4">
    <source>
        <dbReference type="PROSITE" id="PS51462"/>
    </source>
</evidence>
<comment type="similarity">
    <text evidence="2">Belongs to the Nudix hydrolase family.</text>
</comment>
<dbReference type="InterPro" id="IPR020476">
    <property type="entry name" value="Nudix_hydrolase"/>
</dbReference>
<dbReference type="InterPro" id="IPR051325">
    <property type="entry name" value="Nudix_hydrolase_domain"/>
</dbReference>
<feature type="compositionally biased region" description="Polar residues" evidence="3">
    <location>
        <begin position="1"/>
        <end position="26"/>
    </location>
</feature>
<feature type="region of interest" description="Disordered" evidence="3">
    <location>
        <begin position="231"/>
        <end position="263"/>
    </location>
</feature>
<dbReference type="EMBL" id="JARIHO010000011">
    <property type="protein sequence ID" value="KAJ7353125.1"/>
    <property type="molecule type" value="Genomic_DNA"/>
</dbReference>